<dbReference type="InterPro" id="IPR017441">
    <property type="entry name" value="Protein_kinase_ATP_BS"/>
</dbReference>
<dbReference type="EMBL" id="JAFEMO010000013">
    <property type="protein sequence ID" value="KAH7550204.1"/>
    <property type="molecule type" value="Genomic_DNA"/>
</dbReference>
<dbReference type="SMART" id="SM00220">
    <property type="entry name" value="S_TKc"/>
    <property type="match status" value="1"/>
</dbReference>
<comment type="similarity">
    <text evidence="2 16">Belongs to the HAK/KUP transporter (TC 2.A.72.3) family.</text>
</comment>
<accession>A0ABQ8H8I8</accession>
<feature type="transmembrane region" description="Helical" evidence="16">
    <location>
        <begin position="596"/>
        <end position="617"/>
    </location>
</feature>
<evidence type="ECO:0000256" key="7">
    <source>
        <dbReference type="ARBA" id="ARBA00022741"/>
    </source>
</evidence>
<dbReference type="InterPro" id="IPR011009">
    <property type="entry name" value="Kinase-like_dom_sf"/>
</dbReference>
<keyword evidence="13 16" id="KW-0406">Ion transport</keyword>
<dbReference type="SUPFAM" id="SSF56112">
    <property type="entry name" value="Protein kinase-like (PK-like)"/>
    <property type="match status" value="1"/>
</dbReference>
<dbReference type="Pfam" id="PF13499">
    <property type="entry name" value="EF-hand_7"/>
    <property type="match status" value="2"/>
</dbReference>
<organism evidence="20 21">
    <name type="scientific">Xanthoceras sorbifolium</name>
    <dbReference type="NCBI Taxonomy" id="99658"/>
    <lineage>
        <taxon>Eukaryota</taxon>
        <taxon>Viridiplantae</taxon>
        <taxon>Streptophyta</taxon>
        <taxon>Embryophyta</taxon>
        <taxon>Tracheophyta</taxon>
        <taxon>Spermatophyta</taxon>
        <taxon>Magnoliopsida</taxon>
        <taxon>eudicotyledons</taxon>
        <taxon>Gunneridae</taxon>
        <taxon>Pentapetalae</taxon>
        <taxon>rosids</taxon>
        <taxon>malvids</taxon>
        <taxon>Sapindales</taxon>
        <taxon>Sapindaceae</taxon>
        <taxon>Xanthoceroideae</taxon>
        <taxon>Xanthoceras</taxon>
    </lineage>
</organism>
<dbReference type="InterPro" id="IPR003855">
    <property type="entry name" value="K+_transporter"/>
</dbReference>
<feature type="domain" description="EF-hand" evidence="19">
    <location>
        <begin position="452"/>
        <end position="487"/>
    </location>
</feature>
<evidence type="ECO:0000256" key="12">
    <source>
        <dbReference type="ARBA" id="ARBA00022989"/>
    </source>
</evidence>
<evidence type="ECO:0000313" key="21">
    <source>
        <dbReference type="Proteomes" id="UP000827721"/>
    </source>
</evidence>
<feature type="domain" description="EF-hand" evidence="19">
    <location>
        <begin position="416"/>
        <end position="451"/>
    </location>
</feature>
<feature type="transmembrane region" description="Helical" evidence="16">
    <location>
        <begin position="953"/>
        <end position="973"/>
    </location>
</feature>
<keyword evidence="14 16" id="KW-0472">Membrane</keyword>
<dbReference type="InterPro" id="IPR011992">
    <property type="entry name" value="EF-hand-dom_pair"/>
</dbReference>
<feature type="transmembrane region" description="Helical" evidence="16">
    <location>
        <begin position="556"/>
        <end position="576"/>
    </location>
</feature>
<keyword evidence="10 15" id="KW-0067">ATP-binding</keyword>
<evidence type="ECO:0000256" key="13">
    <source>
        <dbReference type="ARBA" id="ARBA00023065"/>
    </source>
</evidence>
<evidence type="ECO:0000256" key="5">
    <source>
        <dbReference type="ARBA" id="ARBA00022679"/>
    </source>
</evidence>
<dbReference type="Pfam" id="PF00069">
    <property type="entry name" value="Pkinase"/>
    <property type="match status" value="1"/>
</dbReference>
<keyword evidence="3" id="KW-0813">Transport</keyword>
<evidence type="ECO:0000259" key="18">
    <source>
        <dbReference type="PROSITE" id="PS50011"/>
    </source>
</evidence>
<reference evidence="20 21" key="1">
    <citation type="submission" date="2021-02" db="EMBL/GenBank/DDBJ databases">
        <title>Plant Genome Project.</title>
        <authorList>
            <person name="Zhang R.-G."/>
        </authorList>
    </citation>
    <scope>NUCLEOTIDE SEQUENCE [LARGE SCALE GENOMIC DNA]</scope>
    <source>
        <tissue evidence="20">Leaves</tissue>
    </source>
</reference>
<keyword evidence="4 16" id="KW-0633">Potassium transport</keyword>
<evidence type="ECO:0000256" key="15">
    <source>
        <dbReference type="PROSITE-ProRule" id="PRU10141"/>
    </source>
</evidence>
<evidence type="ECO:0000256" key="9">
    <source>
        <dbReference type="ARBA" id="ARBA00022837"/>
    </source>
</evidence>
<keyword evidence="12 16" id="KW-1133">Transmembrane helix</keyword>
<keyword evidence="9" id="KW-0106">Calcium</keyword>
<evidence type="ECO:0000256" key="3">
    <source>
        <dbReference type="ARBA" id="ARBA00022448"/>
    </source>
</evidence>
<dbReference type="InterPro" id="IPR053952">
    <property type="entry name" value="K_trans_C"/>
</dbReference>
<comment type="subcellular location">
    <subcellularLocation>
        <location evidence="1">Cell membrane</location>
        <topology evidence="1">Multi-pass membrane protein</topology>
    </subcellularLocation>
    <subcellularLocation>
        <location evidence="16">Membrane</location>
        <topology evidence="16">Multi-pass membrane protein</topology>
    </subcellularLocation>
</comment>
<evidence type="ECO:0000313" key="20">
    <source>
        <dbReference type="EMBL" id="KAH7550204.1"/>
    </source>
</evidence>
<evidence type="ECO:0000256" key="11">
    <source>
        <dbReference type="ARBA" id="ARBA00022958"/>
    </source>
</evidence>
<evidence type="ECO:0000256" key="2">
    <source>
        <dbReference type="ARBA" id="ARBA00008440"/>
    </source>
</evidence>
<dbReference type="PANTHER" id="PTHR30540">
    <property type="entry name" value="OSMOTIC STRESS POTASSIUM TRANSPORTER"/>
    <property type="match status" value="1"/>
</dbReference>
<feature type="domain" description="EF-hand" evidence="19">
    <location>
        <begin position="380"/>
        <end position="415"/>
    </location>
</feature>
<dbReference type="CDD" id="cd05117">
    <property type="entry name" value="STKc_CAMK"/>
    <property type="match status" value="1"/>
</dbReference>
<dbReference type="SMART" id="SM00054">
    <property type="entry name" value="EFh"/>
    <property type="match status" value="3"/>
</dbReference>
<feature type="transmembrane region" description="Helical" evidence="16">
    <location>
        <begin position="660"/>
        <end position="679"/>
    </location>
</feature>
<comment type="function">
    <text evidence="16">Potassium transporter.</text>
</comment>
<comment type="caution">
    <text evidence="20">The sequence shown here is derived from an EMBL/GenBank/DDBJ whole genome shotgun (WGS) entry which is preliminary data.</text>
</comment>
<dbReference type="InterPro" id="IPR002048">
    <property type="entry name" value="EF_hand_dom"/>
</dbReference>
<feature type="transmembrane region" description="Helical" evidence="16">
    <location>
        <begin position="795"/>
        <end position="813"/>
    </location>
</feature>
<keyword evidence="8" id="KW-0418">Kinase</keyword>
<name>A0ABQ8H8I8_9ROSI</name>
<dbReference type="Gene3D" id="3.30.200.20">
    <property type="entry name" value="Phosphorylase Kinase, domain 1"/>
    <property type="match status" value="1"/>
</dbReference>
<keyword evidence="21" id="KW-1185">Reference proteome</keyword>
<dbReference type="SUPFAM" id="SSF47473">
    <property type="entry name" value="EF-hand"/>
    <property type="match status" value="1"/>
</dbReference>
<dbReference type="Pfam" id="PF02705">
    <property type="entry name" value="K_trans"/>
    <property type="match status" value="1"/>
</dbReference>
<protein>
    <recommendedName>
        <fullName evidence="16">Potassium transporter</fullName>
    </recommendedName>
</protein>
<evidence type="ECO:0000256" key="10">
    <source>
        <dbReference type="ARBA" id="ARBA00022840"/>
    </source>
</evidence>
<dbReference type="CDD" id="cd00051">
    <property type="entry name" value="EFh"/>
    <property type="match status" value="1"/>
</dbReference>
<gene>
    <name evidence="20" type="ORF">JRO89_XS13G0154200</name>
</gene>
<dbReference type="NCBIfam" id="TIGR00794">
    <property type="entry name" value="kup"/>
    <property type="match status" value="1"/>
</dbReference>
<feature type="transmembrane region" description="Helical" evidence="16">
    <location>
        <begin position="923"/>
        <end position="946"/>
    </location>
</feature>
<evidence type="ECO:0000256" key="16">
    <source>
        <dbReference type="RuleBase" id="RU321113"/>
    </source>
</evidence>
<feature type="binding site" evidence="15">
    <location>
        <position position="108"/>
    </location>
    <ligand>
        <name>ATP</name>
        <dbReference type="ChEBI" id="CHEBI:30616"/>
    </ligand>
</feature>
<evidence type="ECO:0000256" key="1">
    <source>
        <dbReference type="ARBA" id="ARBA00004651"/>
    </source>
</evidence>
<dbReference type="InterPro" id="IPR000719">
    <property type="entry name" value="Prot_kinase_dom"/>
</dbReference>
<feature type="transmembrane region" description="Helical" evidence="16">
    <location>
        <begin position="691"/>
        <end position="710"/>
    </location>
</feature>
<dbReference type="PROSITE" id="PS50222">
    <property type="entry name" value="EF_HAND_2"/>
    <property type="match status" value="3"/>
</dbReference>
<keyword evidence="7 15" id="KW-0547">Nucleotide-binding</keyword>
<dbReference type="Proteomes" id="UP000827721">
    <property type="component" value="Unassembled WGS sequence"/>
</dbReference>
<dbReference type="Gene3D" id="1.10.238.10">
    <property type="entry name" value="EF-hand"/>
    <property type="match status" value="2"/>
</dbReference>
<evidence type="ECO:0000256" key="8">
    <source>
        <dbReference type="ARBA" id="ARBA00022777"/>
    </source>
</evidence>
<evidence type="ECO:0000256" key="14">
    <source>
        <dbReference type="ARBA" id="ARBA00023136"/>
    </source>
</evidence>
<dbReference type="PROSITE" id="PS00107">
    <property type="entry name" value="PROTEIN_KINASE_ATP"/>
    <property type="match status" value="1"/>
</dbReference>
<dbReference type="Pfam" id="PF22776">
    <property type="entry name" value="K_trans_C"/>
    <property type="match status" value="1"/>
</dbReference>
<feature type="transmembrane region" description="Helical" evidence="16">
    <location>
        <begin position="716"/>
        <end position="740"/>
    </location>
</feature>
<dbReference type="PROSITE" id="PS50011">
    <property type="entry name" value="PROTEIN_KINASE_DOM"/>
    <property type="match status" value="1"/>
</dbReference>
<dbReference type="InterPro" id="IPR008271">
    <property type="entry name" value="Ser/Thr_kinase_AS"/>
</dbReference>
<proteinExistence type="inferred from homology"/>
<dbReference type="PROSITE" id="PS00018">
    <property type="entry name" value="EF_HAND_1"/>
    <property type="match status" value="3"/>
</dbReference>
<evidence type="ECO:0000256" key="6">
    <source>
        <dbReference type="ARBA" id="ARBA00022692"/>
    </source>
</evidence>
<feature type="transmembrane region" description="Helical" evidence="16">
    <location>
        <begin position="979"/>
        <end position="1000"/>
    </location>
</feature>
<dbReference type="InterPro" id="IPR018247">
    <property type="entry name" value="EF_Hand_1_Ca_BS"/>
</dbReference>
<dbReference type="PANTHER" id="PTHR30540:SF108">
    <property type="entry name" value="POTASSIUM TRANSPORTER 3"/>
    <property type="match status" value="1"/>
</dbReference>
<keyword evidence="6 16" id="KW-0812">Transmembrane</keyword>
<dbReference type="InterPro" id="IPR053951">
    <property type="entry name" value="K_trans_N"/>
</dbReference>
<sequence length="1293" mass="145440">MGNCNGLPSSHTQLHSTTAADDFSSDAEAGHHHHHHHHHHHQSTGIKIQPASSSPATAATTYAVGRVLGRPMEDVRSTYIFGRELGRGQFGVTYLVTHKETKQQFACKSIATRKLINRDDIDDVRREVQIMHHLTGHRNIVELKAAYEDKHSVNLIMELCAGGELFDRIIAKGHYSERAAANLCRQMVTVVHNCHSMGVMHRDLKPENFLFLSTEEDSPLKATDFGLSVFFKPGEVFKDLVGSAYYVAPEVLRRSYGAEADIWSAGVILYILLSGVPPFWGENEQGIFDNILRGHIDFSSEPWPSISSSAKDLVKKMMCADTKERLSAGEVLNHPWMRVDGDASDKPLDIAVLTRMKQFRAMNKLKKVALKVIAENLSEEEIMGLKEMFKSMDTDNSGTITYEELKAGLPKLGTRLSESEIRQLMEAADVDGNGTIDYIEFITATMHMNRLEREEHLYKAFEYFDKDSSGYITMEELEHALKKYNMGDEKTIKEIIAEVDTDHVGPNCDPITGECDCFEVGWISLPLEWDAIYYGYGFTLKIVVENKKTCKQVLLLAYQSFGIVFSDLSISPLYVYKSTFAGNLRHYQTEDTLFGVFSLIFWTITLLSLFKYVIILLNADDNGEGGILSLYALLCRHAKFSLLPNYQAADEEISTYYDPGFLSTLVLIDFYAFAVLSSIDGLQVKLENMHSGMVVLLACLVLIGHFVLQYRGTYRVAFMFAPIVILWLLSIGVVGFYNILKWNPKVYCALSPHYIYNFFRETGKDGWISLAGVLLCITGTEAVFQDLGQFTARSIRLAFCCVVYPCLVLQYMGQAAFLSKNFSATSISFYASIPENAFAMFVDPLFWPVLIMATLAAIVASQAIISGMFSIVKQCYALGCFPRVKVVHKSRWMRGQVYIPEINWVHMVLSLAVTVGFRDTNRLANAYGFACMALTFVTTWLTSLVIDIVWHQSFIFALLFALFFGSIEIIYLSSSCMKILRGGWVALTLSAVFLVVMFVWHYGNRKRYLYDLHNKVSMKWILTLGPGLGIVRIPGIGLFYTELVNGVPATFTHFLTNLPAFYQVVIFVCCKTVPVPYVPPKDRYLIGRIGPKSYRIYRCIVRSGYKDVHNHDDDFENDLITSLAEFIQLEAEGFGNVGGPVDGWLAVVRTSDKFGKRLVVSESNSVEGSSSSSPPVNASSSKSATLQKLRSMYYEEESPGVNYRARAQFKLLDTKHKDTHVKEELLELVEARCAGISYVIGHSRIKAKWNAPFLKRFVINVAYSFLRKNSRAPAVVLNIPHICLIEVGMNYHV</sequence>
<keyword evidence="5" id="KW-0808">Transferase</keyword>
<feature type="region of interest" description="Disordered" evidence="17">
    <location>
        <begin position="22"/>
        <end position="55"/>
    </location>
</feature>
<keyword evidence="11 16" id="KW-0630">Potassium</keyword>
<dbReference type="PROSITE" id="PS00108">
    <property type="entry name" value="PROTEIN_KINASE_ST"/>
    <property type="match status" value="1"/>
</dbReference>
<comment type="caution">
    <text evidence="16">Lacks conserved residue(s) required for the propagation of feature annotation.</text>
</comment>
<evidence type="ECO:0000256" key="17">
    <source>
        <dbReference type="SAM" id="MobiDB-lite"/>
    </source>
</evidence>
<evidence type="ECO:0000256" key="4">
    <source>
        <dbReference type="ARBA" id="ARBA00022538"/>
    </source>
</evidence>
<feature type="transmembrane region" description="Helical" evidence="16">
    <location>
        <begin position="845"/>
        <end position="865"/>
    </location>
</feature>
<feature type="compositionally biased region" description="Basic residues" evidence="17">
    <location>
        <begin position="31"/>
        <end position="42"/>
    </location>
</feature>
<feature type="domain" description="Protein kinase" evidence="18">
    <location>
        <begin position="79"/>
        <end position="337"/>
    </location>
</feature>
<dbReference type="Gene3D" id="1.10.510.10">
    <property type="entry name" value="Transferase(Phosphotransferase) domain 1"/>
    <property type="match status" value="1"/>
</dbReference>
<evidence type="ECO:0000259" key="19">
    <source>
        <dbReference type="PROSITE" id="PS50222"/>
    </source>
</evidence>